<dbReference type="InterPro" id="IPR005016">
    <property type="entry name" value="TDE1/TMS"/>
</dbReference>
<evidence type="ECO:0000256" key="6">
    <source>
        <dbReference type="SAM" id="Phobius"/>
    </source>
</evidence>
<organism evidence="7 8">
    <name type="scientific">Durusdinium trenchii</name>
    <dbReference type="NCBI Taxonomy" id="1381693"/>
    <lineage>
        <taxon>Eukaryota</taxon>
        <taxon>Sar</taxon>
        <taxon>Alveolata</taxon>
        <taxon>Dinophyceae</taxon>
        <taxon>Suessiales</taxon>
        <taxon>Symbiodiniaceae</taxon>
        <taxon>Durusdinium</taxon>
    </lineage>
</organism>
<evidence type="ECO:0000313" key="7">
    <source>
        <dbReference type="EMBL" id="CAK9035294.1"/>
    </source>
</evidence>
<feature type="transmembrane region" description="Helical" evidence="6">
    <location>
        <begin position="161"/>
        <end position="184"/>
    </location>
</feature>
<keyword evidence="3 6" id="KW-0812">Transmembrane</keyword>
<name>A0ABP0L829_9DINO</name>
<evidence type="ECO:0000313" key="8">
    <source>
        <dbReference type="Proteomes" id="UP001642464"/>
    </source>
</evidence>
<feature type="transmembrane region" description="Helical" evidence="6">
    <location>
        <begin position="265"/>
        <end position="281"/>
    </location>
</feature>
<dbReference type="PANTHER" id="PTHR10383:SF9">
    <property type="entry name" value="SERINE INCORPORATOR, ISOFORM F"/>
    <property type="match status" value="1"/>
</dbReference>
<evidence type="ECO:0000256" key="2">
    <source>
        <dbReference type="ARBA" id="ARBA00006665"/>
    </source>
</evidence>
<protein>
    <submittedName>
        <fullName evidence="7">Membrane protein TMS1</fullName>
    </submittedName>
</protein>
<feature type="transmembrane region" description="Helical" evidence="6">
    <location>
        <begin position="46"/>
        <end position="65"/>
    </location>
</feature>
<feature type="transmembrane region" description="Helical" evidence="6">
    <location>
        <begin position="205"/>
        <end position="232"/>
    </location>
</feature>
<evidence type="ECO:0000256" key="1">
    <source>
        <dbReference type="ARBA" id="ARBA00004141"/>
    </source>
</evidence>
<feature type="transmembrane region" description="Helical" evidence="6">
    <location>
        <begin position="137"/>
        <end position="155"/>
    </location>
</feature>
<dbReference type="Pfam" id="PF03348">
    <property type="entry name" value="Serinc"/>
    <property type="match status" value="1"/>
</dbReference>
<dbReference type="Proteomes" id="UP001642464">
    <property type="component" value="Unassembled WGS sequence"/>
</dbReference>
<dbReference type="PANTHER" id="PTHR10383">
    <property type="entry name" value="SERINE INCORPORATOR"/>
    <property type="match status" value="1"/>
</dbReference>
<proteinExistence type="inferred from homology"/>
<dbReference type="EMBL" id="CAXAMM010015003">
    <property type="protein sequence ID" value="CAK9035294.1"/>
    <property type="molecule type" value="Genomic_DNA"/>
</dbReference>
<comment type="subcellular location">
    <subcellularLocation>
        <location evidence="1">Membrane</location>
        <topology evidence="1">Multi-pass membrane protein</topology>
    </subcellularLocation>
</comment>
<keyword evidence="4 6" id="KW-1133">Transmembrane helix</keyword>
<feature type="transmembrane region" description="Helical" evidence="6">
    <location>
        <begin position="107"/>
        <end position="125"/>
    </location>
</feature>
<comment type="similarity">
    <text evidence="2">Belongs to the TDE1 family.</text>
</comment>
<evidence type="ECO:0000256" key="4">
    <source>
        <dbReference type="ARBA" id="ARBA00022989"/>
    </source>
</evidence>
<evidence type="ECO:0000256" key="5">
    <source>
        <dbReference type="ARBA" id="ARBA00023136"/>
    </source>
</evidence>
<keyword evidence="8" id="KW-1185">Reference proteome</keyword>
<reference evidence="7 8" key="1">
    <citation type="submission" date="2024-02" db="EMBL/GenBank/DDBJ databases">
        <authorList>
            <person name="Chen Y."/>
            <person name="Shah S."/>
            <person name="Dougan E. K."/>
            <person name="Thang M."/>
            <person name="Chan C."/>
        </authorList>
    </citation>
    <scope>NUCLEOTIDE SEQUENCE [LARGE SCALE GENOMIC DNA]</scope>
</reference>
<sequence>MGGLISAPLSGAGTCLGGCFGSCLATGCCKLAGSGNVSSAQASRCVLIWLQVFAAVLAVFLSATAEQWLPWTCGKLDLIGLGELGICDCRLSADGCWSDQLIYRTEASAVIVFLALVIMSVSGCAEGAARAYSVAKFMAVVCLVFIALFVPNKVWTVFGSWATALSAIFLVAQSIVLIDFGYTWNETWYKYALEARGRQVGAKGYRMWLGGMLLASAALILGALSISIYLFIDFKDASSRAVNACAMVLSIALLIVSITDWCEHGALLTSAVVMAYTVWLICECLAVSPHACIAAIPHYGLQGCSHISEASFSASLWDYTGIVDQNIAVLRLFERHQLHNMLVRPLAA</sequence>
<gene>
    <name evidence="7" type="ORF">SCF082_LOCUS21229</name>
</gene>
<accession>A0ABP0L829</accession>
<feature type="transmembrane region" description="Helical" evidence="6">
    <location>
        <begin position="238"/>
        <end position="258"/>
    </location>
</feature>
<keyword evidence="5 6" id="KW-0472">Membrane</keyword>
<evidence type="ECO:0000256" key="3">
    <source>
        <dbReference type="ARBA" id="ARBA00022692"/>
    </source>
</evidence>
<comment type="caution">
    <text evidence="7">The sequence shown here is derived from an EMBL/GenBank/DDBJ whole genome shotgun (WGS) entry which is preliminary data.</text>
</comment>